<keyword evidence="2" id="KW-0808">Transferase</keyword>
<evidence type="ECO:0000259" key="1">
    <source>
        <dbReference type="PROSITE" id="PS51186"/>
    </source>
</evidence>
<feature type="domain" description="N-acetyltransferase" evidence="1">
    <location>
        <begin position="2"/>
        <end position="132"/>
    </location>
</feature>
<accession>A0A7C4QRR0</accession>
<dbReference type="InterPro" id="IPR041496">
    <property type="entry name" value="YitH/HolE_GNAT"/>
</dbReference>
<organism evidence="2">
    <name type="scientific">Schlesneria paludicola</name>
    <dbReference type="NCBI Taxonomy" id="360056"/>
    <lineage>
        <taxon>Bacteria</taxon>
        <taxon>Pseudomonadati</taxon>
        <taxon>Planctomycetota</taxon>
        <taxon>Planctomycetia</taxon>
        <taxon>Planctomycetales</taxon>
        <taxon>Planctomycetaceae</taxon>
        <taxon>Schlesneria</taxon>
    </lineage>
</organism>
<dbReference type="Pfam" id="PF00583">
    <property type="entry name" value="Acetyltransf_1"/>
    <property type="match status" value="1"/>
</dbReference>
<reference evidence="2" key="1">
    <citation type="journal article" date="2020" name="mSystems">
        <title>Genome- and Community-Level Interaction Insights into Carbon Utilization and Element Cycling Functions of Hydrothermarchaeota in Hydrothermal Sediment.</title>
        <authorList>
            <person name="Zhou Z."/>
            <person name="Liu Y."/>
            <person name="Xu W."/>
            <person name="Pan J."/>
            <person name="Luo Z.H."/>
            <person name="Li M."/>
        </authorList>
    </citation>
    <scope>NUCLEOTIDE SEQUENCE [LARGE SCALE GENOMIC DNA]</scope>
    <source>
        <strain evidence="2">SpSt-508</strain>
    </source>
</reference>
<name>A0A7C4QRR0_9PLAN</name>
<dbReference type="Gene3D" id="3.40.630.90">
    <property type="match status" value="1"/>
</dbReference>
<dbReference type="PROSITE" id="PS51186">
    <property type="entry name" value="GNAT"/>
    <property type="match status" value="1"/>
</dbReference>
<evidence type="ECO:0000313" key="2">
    <source>
        <dbReference type="EMBL" id="HGT39786.1"/>
    </source>
</evidence>
<gene>
    <name evidence="2" type="ORF">ENS64_11070</name>
</gene>
<dbReference type="GO" id="GO:0016747">
    <property type="term" value="F:acyltransferase activity, transferring groups other than amino-acyl groups"/>
    <property type="evidence" value="ECO:0007669"/>
    <property type="project" value="InterPro"/>
</dbReference>
<protein>
    <submittedName>
        <fullName evidence="2">GNAT family N-acetyltransferase</fullName>
    </submittedName>
</protein>
<dbReference type="Gene3D" id="3.40.630.30">
    <property type="match status" value="1"/>
</dbReference>
<dbReference type="Pfam" id="PF18014">
    <property type="entry name" value="Acetyltransf_18"/>
    <property type="match status" value="1"/>
</dbReference>
<dbReference type="AlphaFoldDB" id="A0A7C4QRR0"/>
<dbReference type="InterPro" id="IPR016181">
    <property type="entry name" value="Acyl_CoA_acyltransferase"/>
</dbReference>
<sequence>MVSVRPFTAADIPFGMSLVGQVGWNQRAEDWRRMLRLQPDGGLVAEWEGRPAGTVMVCLFEDVAWVSMMLVDAALRRRGLGRRLMEHALQFAESRGAQTVRLDATPLGQPLYEQLGFQADFPLERFVGQPRGGRRHPVVPCDPAAAAEWDRAITGTNRRRLLELLATEAPCWRLPNWQGYITYRLGGTAVQIGPCVAEDTAGPRLLEHVFDLFAGETVLLDIPCGHAAARALAEQCGLRPQRRLLRMTRGARVVERTDSLWASFGPEKG</sequence>
<dbReference type="PANTHER" id="PTHR47237:SF2">
    <property type="entry name" value="BLL4206 PROTEIN"/>
    <property type="match status" value="1"/>
</dbReference>
<comment type="caution">
    <text evidence="2">The sequence shown here is derived from an EMBL/GenBank/DDBJ whole genome shotgun (WGS) entry which is preliminary data.</text>
</comment>
<dbReference type="InterPro" id="IPR052729">
    <property type="entry name" value="Acyl/Acetyltrans_Enzymes"/>
</dbReference>
<dbReference type="PANTHER" id="PTHR47237">
    <property type="entry name" value="SLL0310 PROTEIN"/>
    <property type="match status" value="1"/>
</dbReference>
<proteinExistence type="predicted"/>
<dbReference type="InterPro" id="IPR000182">
    <property type="entry name" value="GNAT_dom"/>
</dbReference>
<dbReference type="SUPFAM" id="SSF55729">
    <property type="entry name" value="Acyl-CoA N-acyltransferases (Nat)"/>
    <property type="match status" value="1"/>
</dbReference>
<dbReference type="EMBL" id="DSVQ01000015">
    <property type="protein sequence ID" value="HGT39786.1"/>
    <property type="molecule type" value="Genomic_DNA"/>
</dbReference>